<dbReference type="AlphaFoldDB" id="A0A9X0D6R4"/>
<dbReference type="PANTHER" id="PTHR21654">
    <property type="entry name" value="FI21293P1"/>
    <property type="match status" value="1"/>
</dbReference>
<feature type="region of interest" description="Disordered" evidence="6">
    <location>
        <begin position="1"/>
        <end position="33"/>
    </location>
</feature>
<dbReference type="GO" id="GO:0003677">
    <property type="term" value="F:DNA binding"/>
    <property type="evidence" value="ECO:0007669"/>
    <property type="project" value="UniProtKB-KW"/>
</dbReference>
<name>A0A9X0D6R4_9CNID</name>
<evidence type="ECO:0000256" key="5">
    <source>
        <dbReference type="ARBA" id="ARBA00023242"/>
    </source>
</evidence>
<dbReference type="Proteomes" id="UP001163046">
    <property type="component" value="Unassembled WGS sequence"/>
</dbReference>
<evidence type="ECO:0000259" key="7">
    <source>
        <dbReference type="Pfam" id="PF13837"/>
    </source>
</evidence>
<evidence type="ECO:0000313" key="8">
    <source>
        <dbReference type="EMBL" id="KAJ7389502.1"/>
    </source>
</evidence>
<feature type="region of interest" description="Disordered" evidence="6">
    <location>
        <begin position="138"/>
        <end position="215"/>
    </location>
</feature>
<feature type="domain" description="Myb/SANT-like DNA-binding" evidence="7">
    <location>
        <begin position="38"/>
        <end position="123"/>
    </location>
</feature>
<dbReference type="Pfam" id="PF13837">
    <property type="entry name" value="Myb_DNA-bind_4"/>
    <property type="match status" value="1"/>
</dbReference>
<comment type="caution">
    <text evidence="8">The sequence shown here is derived from an EMBL/GenBank/DDBJ whole genome shotgun (WGS) entry which is preliminary data.</text>
</comment>
<evidence type="ECO:0000313" key="9">
    <source>
        <dbReference type="Proteomes" id="UP001163046"/>
    </source>
</evidence>
<evidence type="ECO:0000256" key="3">
    <source>
        <dbReference type="ARBA" id="ARBA00023125"/>
    </source>
</evidence>
<keyword evidence="2" id="KW-0805">Transcription regulation</keyword>
<accession>A0A9X0D6R4</accession>
<keyword evidence="4" id="KW-0804">Transcription</keyword>
<evidence type="ECO:0000256" key="1">
    <source>
        <dbReference type="ARBA" id="ARBA00004123"/>
    </source>
</evidence>
<protein>
    <recommendedName>
        <fullName evidence="7">Myb/SANT-like DNA-binding domain-containing protein</fullName>
    </recommendedName>
</protein>
<dbReference type="GO" id="GO:0005634">
    <property type="term" value="C:nucleus"/>
    <property type="evidence" value="ECO:0007669"/>
    <property type="project" value="UniProtKB-SubCell"/>
</dbReference>
<dbReference type="Gene3D" id="1.10.10.60">
    <property type="entry name" value="Homeodomain-like"/>
    <property type="match status" value="1"/>
</dbReference>
<sequence>MVRSESAANQDVHSSSSSVGESGKTNQKGKKAAKYEAFKPGEEGYLVNLWVSYHEGLESKDSRKYWSKIADELNAKFDYNRTVEKCKRKMKYLVDRYKERKDWNRKQSGGSLWKSPHYDEIDAVLGVRDVVTFDNVAEAGSETPTSRSSPGTSQDSPEIECSTPESTPSPDTVSNSSASTEKESRRLRKKRKSSPETPVDPEDVVDTGKVLKTVTEQGDRITGVMERMQEAQTKQMDMMTQFMAGMLEMLKNDKSSS</sequence>
<comment type="subcellular location">
    <subcellularLocation>
        <location evidence="1">Nucleus</location>
    </subcellularLocation>
</comment>
<organism evidence="8 9">
    <name type="scientific">Desmophyllum pertusum</name>
    <dbReference type="NCBI Taxonomy" id="174260"/>
    <lineage>
        <taxon>Eukaryota</taxon>
        <taxon>Metazoa</taxon>
        <taxon>Cnidaria</taxon>
        <taxon>Anthozoa</taxon>
        <taxon>Hexacorallia</taxon>
        <taxon>Scleractinia</taxon>
        <taxon>Caryophylliina</taxon>
        <taxon>Caryophylliidae</taxon>
        <taxon>Desmophyllum</taxon>
    </lineage>
</organism>
<feature type="compositionally biased region" description="Polar residues" evidence="6">
    <location>
        <begin position="1"/>
        <end position="26"/>
    </location>
</feature>
<keyword evidence="9" id="KW-1185">Reference proteome</keyword>
<evidence type="ECO:0000256" key="4">
    <source>
        <dbReference type="ARBA" id="ARBA00023163"/>
    </source>
</evidence>
<evidence type="ECO:0000256" key="2">
    <source>
        <dbReference type="ARBA" id="ARBA00023015"/>
    </source>
</evidence>
<dbReference type="PANTHER" id="PTHR21654:SF84">
    <property type="entry name" value="SI:DKEY-66I24.7"/>
    <property type="match status" value="1"/>
</dbReference>
<proteinExistence type="predicted"/>
<keyword evidence="5" id="KW-0539">Nucleus</keyword>
<keyword evidence="3" id="KW-0238">DNA-binding</keyword>
<feature type="compositionally biased region" description="Polar residues" evidence="6">
    <location>
        <begin position="163"/>
        <end position="178"/>
    </location>
</feature>
<feature type="compositionally biased region" description="Polar residues" evidence="6">
    <location>
        <begin position="142"/>
        <end position="156"/>
    </location>
</feature>
<reference evidence="8" key="1">
    <citation type="submission" date="2023-01" db="EMBL/GenBank/DDBJ databases">
        <title>Genome assembly of the deep-sea coral Lophelia pertusa.</title>
        <authorList>
            <person name="Herrera S."/>
            <person name="Cordes E."/>
        </authorList>
    </citation>
    <scope>NUCLEOTIDE SEQUENCE</scope>
    <source>
        <strain evidence="8">USNM1676648</strain>
        <tissue evidence="8">Polyp</tissue>
    </source>
</reference>
<evidence type="ECO:0000256" key="6">
    <source>
        <dbReference type="SAM" id="MobiDB-lite"/>
    </source>
</evidence>
<dbReference type="GO" id="GO:0010468">
    <property type="term" value="P:regulation of gene expression"/>
    <property type="evidence" value="ECO:0007669"/>
    <property type="project" value="UniProtKB-ARBA"/>
</dbReference>
<dbReference type="EMBL" id="MU825431">
    <property type="protein sequence ID" value="KAJ7389502.1"/>
    <property type="molecule type" value="Genomic_DNA"/>
</dbReference>
<gene>
    <name evidence="8" type="ORF">OS493_031154</name>
</gene>
<dbReference type="OrthoDB" id="5989331at2759"/>
<dbReference type="InterPro" id="IPR044822">
    <property type="entry name" value="Myb_DNA-bind_4"/>
</dbReference>